<evidence type="ECO:0000313" key="2">
    <source>
        <dbReference type="Proteomes" id="UP000838821"/>
    </source>
</evidence>
<protein>
    <submittedName>
        <fullName evidence="1">Uncharacterized protein</fullName>
    </submittedName>
</protein>
<gene>
    <name evidence="1" type="ORF">PAECIP111891_00450</name>
</gene>
<dbReference type="Proteomes" id="UP000838821">
    <property type="component" value="Unassembled WGS sequence"/>
</dbReference>
<sequence>MPIYYLIEIWTPLKLVGIKLFKDDEGILWIKYWGFKRKRFSNNQT</sequence>
<proteinExistence type="predicted"/>
<reference evidence="1" key="1">
    <citation type="submission" date="2022-01" db="EMBL/GenBank/DDBJ databases">
        <authorList>
            <person name="Criscuolo A."/>
        </authorList>
    </citation>
    <scope>NUCLEOTIDE SEQUENCE</scope>
    <source>
        <strain evidence="1">CIP111891</strain>
    </source>
</reference>
<evidence type="ECO:0000313" key="1">
    <source>
        <dbReference type="EMBL" id="CAH1192846.1"/>
    </source>
</evidence>
<name>A0ABM9BSN2_9BACL</name>
<organism evidence="1 2">
    <name type="scientific">Paenibacillus allorhizoplanae</name>
    <dbReference type="NCBI Taxonomy" id="2905648"/>
    <lineage>
        <taxon>Bacteria</taxon>
        <taxon>Bacillati</taxon>
        <taxon>Bacillota</taxon>
        <taxon>Bacilli</taxon>
        <taxon>Bacillales</taxon>
        <taxon>Paenibacillaceae</taxon>
        <taxon>Paenibacillus</taxon>
    </lineage>
</organism>
<comment type="caution">
    <text evidence="1">The sequence shown here is derived from an EMBL/GenBank/DDBJ whole genome shotgun (WGS) entry which is preliminary data.</text>
</comment>
<keyword evidence="2" id="KW-1185">Reference proteome</keyword>
<accession>A0ABM9BSN2</accession>
<dbReference type="EMBL" id="CAKMMW010000001">
    <property type="protein sequence ID" value="CAH1192846.1"/>
    <property type="molecule type" value="Genomic_DNA"/>
</dbReference>